<accession>A0A915CYR7</accession>
<feature type="signal peptide" evidence="6">
    <location>
        <begin position="1"/>
        <end position="27"/>
    </location>
</feature>
<feature type="chain" id="PRO_5038078367" evidence="6">
    <location>
        <begin position="28"/>
        <end position="434"/>
    </location>
</feature>
<proteinExistence type="predicted"/>
<dbReference type="Proteomes" id="UP000887574">
    <property type="component" value="Unplaced"/>
</dbReference>
<keyword evidence="4 5" id="KW-0472">Membrane</keyword>
<dbReference type="WBParaSite" id="jg13694">
    <property type="protein sequence ID" value="jg13694"/>
    <property type="gene ID" value="jg13694"/>
</dbReference>
<dbReference type="InterPro" id="IPR000276">
    <property type="entry name" value="GPCR_Rhodpsn"/>
</dbReference>
<dbReference type="InterPro" id="IPR047130">
    <property type="entry name" value="7TM_GPCR_Srsx_nematod"/>
</dbReference>
<dbReference type="InterPro" id="IPR000884">
    <property type="entry name" value="TSP1_rpt"/>
</dbReference>
<evidence type="ECO:0000256" key="2">
    <source>
        <dbReference type="ARBA" id="ARBA00022692"/>
    </source>
</evidence>
<keyword evidence="3 5" id="KW-1133">Transmembrane helix</keyword>
<evidence type="ECO:0000259" key="7">
    <source>
        <dbReference type="PROSITE" id="PS50262"/>
    </source>
</evidence>
<feature type="transmembrane region" description="Helical" evidence="5">
    <location>
        <begin position="224"/>
        <end position="246"/>
    </location>
</feature>
<feature type="transmembrane region" description="Helical" evidence="5">
    <location>
        <begin position="112"/>
        <end position="138"/>
    </location>
</feature>
<dbReference type="InterPro" id="IPR017452">
    <property type="entry name" value="GPCR_Rhodpsn_7TM"/>
</dbReference>
<feature type="transmembrane region" description="Helical" evidence="5">
    <location>
        <begin position="272"/>
        <end position="296"/>
    </location>
</feature>
<sequence>MLVTVILTQNSSLAIFLFFLHFSTVPAQTSDECEGTWGRWLSSSPCTEKCGNCGTQSLVRSCINETIGCPCIGNTATTATCNPTPCAFPQPSCCNSFTVYNMSKDAGVSPTLILIVGSRWSIGMVASFFNASLVYVTIKNRSIHNPCNIFLAFNALYCFVYELGHNASMFIVLTGINFIELQQCFYLQSVSLFGILIVPWLALAIGVDRLVSIIFPIWANKQNVFTYSSIVVSICSSYGLVMLWIYCRAIRRVPDLPTICGTSDLAQSEAMIISSTISAVICVLTIVIYLIVWFILRIKTFDKVQASSPSSNRIFKSLMMLVGMEVFGWLLNIVTRYLVVPNIQLTPMQGYILSTCLTCFTNFAMLSNAPILYTFSRDYRRAFQAHFTMLGKVEESMVLKSVRSMPPEISKNNNSFTNVQSRLAKRLFRNRGSA</sequence>
<evidence type="ECO:0000256" key="1">
    <source>
        <dbReference type="ARBA" id="ARBA00004370"/>
    </source>
</evidence>
<dbReference type="PANTHER" id="PTHR23360">
    <property type="entry name" value="G-PROTEIN COUPLED RECEPTORS FAMILY 1 PROFILE DOMAIN-CONTAINING PROTEIN-RELATED"/>
    <property type="match status" value="1"/>
</dbReference>
<keyword evidence="8" id="KW-1185">Reference proteome</keyword>
<dbReference type="GO" id="GO:0016020">
    <property type="term" value="C:membrane"/>
    <property type="evidence" value="ECO:0007669"/>
    <property type="project" value="UniProtKB-SubCell"/>
</dbReference>
<feature type="transmembrane region" description="Helical" evidence="5">
    <location>
        <begin position="185"/>
        <end position="203"/>
    </location>
</feature>
<comment type="subcellular location">
    <subcellularLocation>
        <location evidence="1">Membrane</location>
    </subcellularLocation>
</comment>
<dbReference type="GO" id="GO:0004930">
    <property type="term" value="F:G protein-coupled receptor activity"/>
    <property type="evidence" value="ECO:0007669"/>
    <property type="project" value="InterPro"/>
</dbReference>
<evidence type="ECO:0000313" key="9">
    <source>
        <dbReference type="WBParaSite" id="jg13694"/>
    </source>
</evidence>
<feature type="transmembrane region" description="Helical" evidence="5">
    <location>
        <begin position="150"/>
        <end position="179"/>
    </location>
</feature>
<evidence type="ECO:0000256" key="3">
    <source>
        <dbReference type="ARBA" id="ARBA00022989"/>
    </source>
</evidence>
<evidence type="ECO:0000256" key="5">
    <source>
        <dbReference type="SAM" id="Phobius"/>
    </source>
</evidence>
<dbReference type="SMART" id="SM01381">
    <property type="entry name" value="7TM_GPCR_Srsx"/>
    <property type="match status" value="1"/>
</dbReference>
<evidence type="ECO:0000256" key="6">
    <source>
        <dbReference type="SAM" id="SignalP"/>
    </source>
</evidence>
<organism evidence="8 9">
    <name type="scientific">Ditylenchus dipsaci</name>
    <dbReference type="NCBI Taxonomy" id="166011"/>
    <lineage>
        <taxon>Eukaryota</taxon>
        <taxon>Metazoa</taxon>
        <taxon>Ecdysozoa</taxon>
        <taxon>Nematoda</taxon>
        <taxon>Chromadorea</taxon>
        <taxon>Rhabditida</taxon>
        <taxon>Tylenchina</taxon>
        <taxon>Tylenchomorpha</taxon>
        <taxon>Sphaerularioidea</taxon>
        <taxon>Anguinidae</taxon>
        <taxon>Anguininae</taxon>
        <taxon>Ditylenchus</taxon>
    </lineage>
</organism>
<feature type="transmembrane region" description="Helical" evidence="5">
    <location>
        <begin position="351"/>
        <end position="373"/>
    </location>
</feature>
<protein>
    <submittedName>
        <fullName evidence="9">G-protein coupled receptors family 1 profile domain-containing protein</fullName>
    </submittedName>
</protein>
<dbReference type="InterPro" id="IPR019424">
    <property type="entry name" value="7TM_GPCR_Srsx"/>
</dbReference>
<dbReference type="Gene3D" id="1.20.1070.10">
    <property type="entry name" value="Rhodopsin 7-helix transmembrane proteins"/>
    <property type="match status" value="1"/>
</dbReference>
<keyword evidence="6" id="KW-0732">Signal</keyword>
<dbReference type="PROSITE" id="PS50262">
    <property type="entry name" value="G_PROTEIN_RECEP_F1_2"/>
    <property type="match status" value="1"/>
</dbReference>
<name>A0A915CYR7_9BILA</name>
<feature type="domain" description="G-protein coupled receptors family 1 profile" evidence="7">
    <location>
        <begin position="129"/>
        <end position="373"/>
    </location>
</feature>
<dbReference type="SUPFAM" id="SSF81321">
    <property type="entry name" value="Family A G protein-coupled receptor-like"/>
    <property type="match status" value="1"/>
</dbReference>
<evidence type="ECO:0000256" key="4">
    <source>
        <dbReference type="ARBA" id="ARBA00023136"/>
    </source>
</evidence>
<feature type="transmembrane region" description="Helical" evidence="5">
    <location>
        <begin position="317"/>
        <end position="339"/>
    </location>
</feature>
<reference evidence="9" key="1">
    <citation type="submission" date="2022-11" db="UniProtKB">
        <authorList>
            <consortium name="WormBaseParasite"/>
        </authorList>
    </citation>
    <scope>IDENTIFICATION</scope>
</reference>
<dbReference type="PROSITE" id="PS50092">
    <property type="entry name" value="TSP1"/>
    <property type="match status" value="1"/>
</dbReference>
<dbReference type="Pfam" id="PF10320">
    <property type="entry name" value="7TM_GPCR_Srsx"/>
    <property type="match status" value="1"/>
</dbReference>
<keyword evidence="2 5" id="KW-0812">Transmembrane</keyword>
<evidence type="ECO:0000313" key="8">
    <source>
        <dbReference type="Proteomes" id="UP000887574"/>
    </source>
</evidence>
<dbReference type="AlphaFoldDB" id="A0A915CYR7"/>
<dbReference type="PANTHER" id="PTHR23360:SF5">
    <property type="entry name" value="G-PROTEIN COUPLED RECEPTORS FAMILY 1 PROFILE DOMAIN-CONTAINING PROTEIN"/>
    <property type="match status" value="1"/>
</dbReference>